<dbReference type="EnsemblBacteria" id="ABC23530">
    <property type="protein sequence ID" value="ABC23530"/>
    <property type="gene ID" value="Rru_A2733"/>
</dbReference>
<dbReference type="PATRIC" id="fig|269796.9.peg.2841"/>
<organism evidence="1 2">
    <name type="scientific">Rhodospirillum rubrum (strain ATCC 11170 / ATH 1.1.1 / DSM 467 / LMG 4362 / NCIMB 8255 / S1)</name>
    <dbReference type="NCBI Taxonomy" id="269796"/>
    <lineage>
        <taxon>Bacteria</taxon>
        <taxon>Pseudomonadati</taxon>
        <taxon>Pseudomonadota</taxon>
        <taxon>Alphaproteobacteria</taxon>
        <taxon>Rhodospirillales</taxon>
        <taxon>Rhodospirillaceae</taxon>
        <taxon>Rhodospirillum</taxon>
    </lineage>
</organism>
<proteinExistence type="predicted"/>
<name>Q2RQR5_RHORT</name>
<dbReference type="CAZy" id="GT2">
    <property type="family name" value="Glycosyltransferase Family 2"/>
</dbReference>
<dbReference type="EMBL" id="CP000230">
    <property type="protein sequence ID" value="ABC23530.1"/>
    <property type="molecule type" value="Genomic_DNA"/>
</dbReference>
<dbReference type="eggNOG" id="COG1216">
    <property type="taxonomic scope" value="Bacteria"/>
</dbReference>
<dbReference type="Gene3D" id="3.90.550.10">
    <property type="entry name" value="Spore Coat Polysaccharide Biosynthesis Protein SpsA, Chain A"/>
    <property type="match status" value="1"/>
</dbReference>
<gene>
    <name evidence="1" type="ordered locus">Rru_A2733</name>
</gene>
<dbReference type="HOGENOM" id="CLU_467596_0_0_5"/>
<keyword evidence="2" id="KW-1185">Reference proteome</keyword>
<dbReference type="KEGG" id="rru:Rru_A2733"/>
<dbReference type="RefSeq" id="WP_011390543.1">
    <property type="nucleotide sequence ID" value="NC_007643.1"/>
</dbReference>
<dbReference type="PANTHER" id="PTHR43179:SF7">
    <property type="entry name" value="RHAMNOSYLTRANSFERASE WBBL"/>
    <property type="match status" value="1"/>
</dbReference>
<dbReference type="InterPro" id="IPR029044">
    <property type="entry name" value="Nucleotide-diphossugar_trans"/>
</dbReference>
<dbReference type="GO" id="GO:0016740">
    <property type="term" value="F:transferase activity"/>
    <property type="evidence" value="ECO:0007669"/>
    <property type="project" value="UniProtKB-KW"/>
</dbReference>
<keyword evidence="1" id="KW-0808">Transferase</keyword>
<dbReference type="Proteomes" id="UP000001929">
    <property type="component" value="Chromosome"/>
</dbReference>
<sequence length="583" mass="63558">MAADESYPSVKERAFFQGLPFDYAVVFDNALIDRLFSRLRQERALVEDGLLARPDHRPWRLGALITEADTLDRRLSEQIRCLSGQSLPVASIALVTATTEAREAVSLWASVTCPPNVVVTPDPRAWMAEADLDLVVVFAPGALAHPGLFAALGRALQRDGADFAVWNHLLVRRRAEAPGQDITYLRCPDPTRQPVALAHMEAAGPAWAATPRLFETIKGDLGKALIGMARHPLSIALLRGKPKVVRLNEFLGACRVDSLGTPPWPRQSALVEAYGAALEDETFRLEIDPAHPTQPIRLTPRRRAHSIDIVINFRDKPELTLAAMGSIYAQTTTARVSLFLIDNQSTPAARAAIDAEAARAPAGIAVRVLSYDRPFNHSAQTNLGAAAGNGEALVFMSNDCALVDPGALDEMAAWALAPGVGTVGVRLETAEGRLACSGICALYPDHDFHPIVAEGFDQLGAGLNRETFANTFACACLARAVFRQAGPLDAIGFPIGLNDVDYCLRLRERGLRHLYLGAFLARHQALGSRPASDDGAQSAFLRQTYGHLLFDKEYMLEYDFLRQFTAAKLRQDIRSQRDKTTTV</sequence>
<dbReference type="STRING" id="269796.Rru_A2733"/>
<protein>
    <submittedName>
        <fullName evidence="1">Glycosyl transferase, family 2</fullName>
    </submittedName>
</protein>
<dbReference type="PANTHER" id="PTHR43179">
    <property type="entry name" value="RHAMNOSYLTRANSFERASE WBBL"/>
    <property type="match status" value="1"/>
</dbReference>
<accession>Q2RQR5</accession>
<evidence type="ECO:0000313" key="1">
    <source>
        <dbReference type="EMBL" id="ABC23530.1"/>
    </source>
</evidence>
<reference evidence="1 2" key="1">
    <citation type="journal article" date="2011" name="Stand. Genomic Sci.">
        <title>Complete genome sequence of Rhodospirillum rubrum type strain (S1).</title>
        <authorList>
            <person name="Munk A.C."/>
            <person name="Copeland A."/>
            <person name="Lucas S."/>
            <person name="Lapidus A."/>
            <person name="Del Rio T.G."/>
            <person name="Barry K."/>
            <person name="Detter J.C."/>
            <person name="Hammon N."/>
            <person name="Israni S."/>
            <person name="Pitluck S."/>
            <person name="Brettin T."/>
            <person name="Bruce D."/>
            <person name="Han C."/>
            <person name="Tapia R."/>
            <person name="Gilna P."/>
            <person name="Schmutz J."/>
            <person name="Larimer F."/>
            <person name="Land M."/>
            <person name="Kyrpides N.C."/>
            <person name="Mavromatis K."/>
            <person name="Richardson P."/>
            <person name="Rohde M."/>
            <person name="Goker M."/>
            <person name="Klenk H.P."/>
            <person name="Zhang Y."/>
            <person name="Roberts G.P."/>
            <person name="Reslewic S."/>
            <person name="Schwartz D.C."/>
        </authorList>
    </citation>
    <scope>NUCLEOTIDE SEQUENCE [LARGE SCALE GENOMIC DNA]</scope>
    <source>
        <strain evidence="2">ATCC 11170 / ATH 1.1.1 / DSM 467 / LMG 4362 / NCIMB 8255 / S1</strain>
    </source>
</reference>
<dbReference type="Pfam" id="PF13641">
    <property type="entry name" value="Glyco_tranf_2_3"/>
    <property type="match status" value="1"/>
</dbReference>
<evidence type="ECO:0000313" key="2">
    <source>
        <dbReference type="Proteomes" id="UP000001929"/>
    </source>
</evidence>
<dbReference type="AlphaFoldDB" id="Q2RQR5"/>
<dbReference type="SUPFAM" id="SSF53448">
    <property type="entry name" value="Nucleotide-diphospho-sugar transferases"/>
    <property type="match status" value="1"/>
</dbReference>